<dbReference type="Pfam" id="PF02540">
    <property type="entry name" value="NAD_synthase"/>
    <property type="match status" value="1"/>
</dbReference>
<feature type="binding site" evidence="13">
    <location>
        <position position="190"/>
    </location>
    <ligand>
        <name>ATP</name>
        <dbReference type="ChEBI" id="CHEBI:30616"/>
    </ligand>
</feature>
<evidence type="ECO:0000256" key="9">
    <source>
        <dbReference type="ARBA" id="ARBA00051206"/>
    </source>
</evidence>
<dbReference type="NCBIfam" id="NF001979">
    <property type="entry name" value="PRK00768.1"/>
    <property type="match status" value="1"/>
</dbReference>
<feature type="binding site" evidence="13">
    <location>
        <begin position="47"/>
        <end position="54"/>
    </location>
    <ligand>
        <name>ATP</name>
        <dbReference type="ChEBI" id="CHEBI:30616"/>
    </ligand>
</feature>
<feature type="binding site" evidence="13">
    <location>
        <position position="161"/>
    </location>
    <ligand>
        <name>ATP</name>
        <dbReference type="ChEBI" id="CHEBI:30616"/>
    </ligand>
</feature>
<feature type="binding site" evidence="13">
    <location>
        <position position="53"/>
    </location>
    <ligand>
        <name>Mg(2+)</name>
        <dbReference type="ChEBI" id="CHEBI:18420"/>
    </ligand>
</feature>
<keyword evidence="6 13" id="KW-0067">ATP-binding</keyword>
<keyword evidence="7 13" id="KW-0460">Magnesium</keyword>
<evidence type="ECO:0000313" key="18">
    <source>
        <dbReference type="Proteomes" id="UP001139006"/>
    </source>
</evidence>
<comment type="similarity">
    <text evidence="1 13 14">Belongs to the NAD synthetase family.</text>
</comment>
<evidence type="ECO:0000256" key="5">
    <source>
        <dbReference type="ARBA" id="ARBA00022741"/>
    </source>
</evidence>
<gene>
    <name evidence="13 17" type="primary">nadE</name>
    <name evidence="17" type="ORF">LB941_09185</name>
</gene>
<dbReference type="GO" id="GO:0005524">
    <property type="term" value="F:ATP binding"/>
    <property type="evidence" value="ECO:0007669"/>
    <property type="project" value="UniProtKB-UniRule"/>
</dbReference>
<sequence>MRPLQKEIIGELCVKPEIDPEKEIRRSIEFLKAYLKKHTFLKALVLGISGGQDSTLTGTLCQMAIKEMRLETGDQTYKFVAVRLPYGEQADEQDALDAIEFIQADITARVNIKEAADAMVAAIEKNGLNISDFNKGNIKARQRMIAQYGIAGAYNGAVVGTDHAAEAVTGFYTKFGDGGADITPIWRLDKRQGRQMLELLNAPKHLYQKTPTADLEEDRPALPDEIALGVKYEDIDDYLEGKDIAASAAEKIENWYIKTQHKRHLPITVYDEFWK</sequence>
<accession>A0A9X2JMB4</accession>
<comment type="subunit">
    <text evidence="2 13">Homodimer.</text>
</comment>
<dbReference type="FunFam" id="3.40.50.620:FF:000015">
    <property type="entry name" value="NH(3)-dependent NAD(+) synthetase"/>
    <property type="match status" value="1"/>
</dbReference>
<evidence type="ECO:0000256" key="3">
    <source>
        <dbReference type="ARBA" id="ARBA00022598"/>
    </source>
</evidence>
<evidence type="ECO:0000313" key="17">
    <source>
        <dbReference type="EMBL" id="MCP0887505.1"/>
    </source>
</evidence>
<dbReference type="RefSeq" id="WP_253361435.1">
    <property type="nucleotide sequence ID" value="NZ_JAIULA010000019.1"/>
</dbReference>
<dbReference type="GO" id="GO:0009435">
    <property type="term" value="P:NAD+ biosynthetic process"/>
    <property type="evidence" value="ECO:0007669"/>
    <property type="project" value="UniProtKB-UniRule"/>
</dbReference>
<feature type="domain" description="NAD/GMP synthase" evidence="16">
    <location>
        <begin position="24"/>
        <end position="266"/>
    </location>
</feature>
<dbReference type="GO" id="GO:0004359">
    <property type="term" value="F:glutaminase activity"/>
    <property type="evidence" value="ECO:0007669"/>
    <property type="project" value="InterPro"/>
</dbReference>
<dbReference type="Gene3D" id="3.40.50.620">
    <property type="entry name" value="HUPs"/>
    <property type="match status" value="1"/>
</dbReference>
<feature type="binding site" evidence="13">
    <location>
        <position position="181"/>
    </location>
    <ligand>
        <name>deamido-NAD(+)</name>
        <dbReference type="ChEBI" id="CHEBI:58437"/>
        <note>ligand shared between two neighboring subunits</note>
    </ligand>
</feature>
<comment type="pathway">
    <text evidence="13">Cofactor biosynthesis; NAD(+) biosynthesis; NAD(+) from deamido-NAD(+) (ammonia route): step 1/1.</text>
</comment>
<dbReference type="NCBIfam" id="TIGR00552">
    <property type="entry name" value="nadE"/>
    <property type="match status" value="1"/>
</dbReference>
<feature type="binding site" evidence="13">
    <location>
        <position position="212"/>
    </location>
    <ligand>
        <name>ATP</name>
        <dbReference type="ChEBI" id="CHEBI:30616"/>
    </ligand>
</feature>
<evidence type="ECO:0000256" key="11">
    <source>
        <dbReference type="ARBA" id="ARBA00066987"/>
    </source>
</evidence>
<evidence type="ECO:0000256" key="7">
    <source>
        <dbReference type="ARBA" id="ARBA00022842"/>
    </source>
</evidence>
<evidence type="ECO:0000256" key="8">
    <source>
        <dbReference type="ARBA" id="ARBA00023027"/>
    </source>
</evidence>
<dbReference type="PANTHER" id="PTHR23090:SF7">
    <property type="entry name" value="NH(3)-DEPENDENT NAD(+) SYNTHETASE"/>
    <property type="match status" value="1"/>
</dbReference>
<dbReference type="SUPFAM" id="SSF52402">
    <property type="entry name" value="Adenine nucleotide alpha hydrolases-like"/>
    <property type="match status" value="1"/>
</dbReference>
<proteinExistence type="inferred from homology"/>
<keyword evidence="4 13" id="KW-0479">Metal-binding</keyword>
<dbReference type="EC" id="6.3.1.5" evidence="11 13"/>
<dbReference type="HAMAP" id="MF_00193">
    <property type="entry name" value="NadE_ammonia_dep"/>
    <property type="match status" value="1"/>
</dbReference>
<dbReference type="GO" id="GO:0005737">
    <property type="term" value="C:cytoplasm"/>
    <property type="evidence" value="ECO:0007669"/>
    <property type="project" value="InterPro"/>
</dbReference>
<evidence type="ECO:0000259" key="16">
    <source>
        <dbReference type="Pfam" id="PF02540"/>
    </source>
</evidence>
<evidence type="ECO:0000256" key="15">
    <source>
        <dbReference type="RuleBase" id="RU003812"/>
    </source>
</evidence>
<dbReference type="Proteomes" id="UP001139006">
    <property type="component" value="Unassembled WGS sequence"/>
</dbReference>
<feature type="binding site" evidence="13">
    <location>
        <position position="166"/>
    </location>
    <ligand>
        <name>Mg(2+)</name>
        <dbReference type="ChEBI" id="CHEBI:18420"/>
    </ligand>
</feature>
<dbReference type="InterPro" id="IPR022310">
    <property type="entry name" value="NAD/GMP_synthase"/>
</dbReference>
<dbReference type="GO" id="GO:0003952">
    <property type="term" value="F:NAD+ synthase (glutamine-hydrolyzing) activity"/>
    <property type="evidence" value="ECO:0007669"/>
    <property type="project" value="InterPro"/>
</dbReference>
<evidence type="ECO:0000256" key="14">
    <source>
        <dbReference type="RuleBase" id="RU003811"/>
    </source>
</evidence>
<keyword evidence="8 13" id="KW-0520">NAD</keyword>
<evidence type="ECO:0000256" key="13">
    <source>
        <dbReference type="HAMAP-Rule" id="MF_00193"/>
    </source>
</evidence>
<keyword evidence="3 13" id="KW-0436">Ligase</keyword>
<evidence type="ECO:0000256" key="6">
    <source>
        <dbReference type="ARBA" id="ARBA00022840"/>
    </source>
</evidence>
<comment type="function">
    <text evidence="10 13">Catalyzes the ATP-dependent amidation of deamido-NAD to form NAD. Uses ammonia as a nitrogen source.</text>
</comment>
<dbReference type="InterPro" id="IPR022926">
    <property type="entry name" value="NH(3)-dep_NAD(+)_synth"/>
</dbReference>
<name>A0A9X2JMB4_9LACO</name>
<reference evidence="17 18" key="1">
    <citation type="journal article" date="2023" name="Int. J. Syst. Evol. Microbiol.">
        <title>Ligilactobacillus ubinensis sp. nov., a novel species isolated from the wild ferment of a durian fruit (Durio zibethinus).</title>
        <authorList>
            <person name="Heng Y.C."/>
            <person name="Menon N."/>
            <person name="Chen B."/>
            <person name="Loo B.Z.L."/>
            <person name="Wong G.W.J."/>
            <person name="Lim A.C.H."/>
            <person name="Silvaraju S."/>
            <person name="Kittelmann S."/>
        </authorList>
    </citation>
    <scope>NUCLEOTIDE SEQUENCE [LARGE SCALE GENOMIC DNA]</scope>
    <source>
        <strain evidence="17 18">WILCCON 0076</strain>
    </source>
</reference>
<evidence type="ECO:0000256" key="10">
    <source>
        <dbReference type="ARBA" id="ARBA00055966"/>
    </source>
</evidence>
<protein>
    <recommendedName>
        <fullName evidence="12 13">NH(3)-dependent NAD(+) synthetase</fullName>
        <ecNumber evidence="11 13">6.3.1.5</ecNumber>
    </recommendedName>
</protein>
<dbReference type="GO" id="GO:0046872">
    <property type="term" value="F:metal ion binding"/>
    <property type="evidence" value="ECO:0007669"/>
    <property type="project" value="UniProtKB-KW"/>
</dbReference>
<dbReference type="InterPro" id="IPR014729">
    <property type="entry name" value="Rossmann-like_a/b/a_fold"/>
</dbReference>
<evidence type="ECO:0000256" key="2">
    <source>
        <dbReference type="ARBA" id="ARBA00011738"/>
    </source>
</evidence>
<dbReference type="PANTHER" id="PTHR23090">
    <property type="entry name" value="NH 3 /GLUTAMINE-DEPENDENT NAD + SYNTHETASE"/>
    <property type="match status" value="1"/>
</dbReference>
<feature type="binding site" description="in other chain" evidence="13">
    <location>
        <position position="141"/>
    </location>
    <ligand>
        <name>deamido-NAD(+)</name>
        <dbReference type="ChEBI" id="CHEBI:58437"/>
        <note>ligand shared between two neighboring subunits</note>
    </ligand>
</feature>
<feature type="binding site" description="in other chain" evidence="13">
    <location>
        <begin position="261"/>
        <end position="262"/>
    </location>
    <ligand>
        <name>deamido-NAD(+)</name>
        <dbReference type="ChEBI" id="CHEBI:58437"/>
        <note>ligand shared between two neighboring subunits</note>
    </ligand>
</feature>
<keyword evidence="18" id="KW-1185">Reference proteome</keyword>
<evidence type="ECO:0000256" key="12">
    <source>
        <dbReference type="ARBA" id="ARBA00070926"/>
    </source>
</evidence>
<feature type="binding site" description="in other chain" evidence="13">
    <location>
        <position position="174"/>
    </location>
    <ligand>
        <name>deamido-NAD(+)</name>
        <dbReference type="ChEBI" id="CHEBI:58437"/>
        <note>ligand shared between two neighboring subunits</note>
    </ligand>
</feature>
<comment type="caution">
    <text evidence="17">The sequence shown here is derived from an EMBL/GenBank/DDBJ whole genome shotgun (WGS) entry which is preliminary data.</text>
</comment>
<dbReference type="InterPro" id="IPR003694">
    <property type="entry name" value="NAD_synthase"/>
</dbReference>
<dbReference type="AlphaFoldDB" id="A0A9X2JMB4"/>
<evidence type="ECO:0000256" key="4">
    <source>
        <dbReference type="ARBA" id="ARBA00022723"/>
    </source>
</evidence>
<dbReference type="CDD" id="cd00553">
    <property type="entry name" value="NAD_synthase"/>
    <property type="match status" value="1"/>
</dbReference>
<keyword evidence="5 13" id="KW-0547">Nucleotide-binding</keyword>
<comment type="catalytic activity">
    <reaction evidence="9 13 15">
        <text>deamido-NAD(+) + NH4(+) + ATP = AMP + diphosphate + NAD(+) + H(+)</text>
        <dbReference type="Rhea" id="RHEA:21188"/>
        <dbReference type="ChEBI" id="CHEBI:15378"/>
        <dbReference type="ChEBI" id="CHEBI:28938"/>
        <dbReference type="ChEBI" id="CHEBI:30616"/>
        <dbReference type="ChEBI" id="CHEBI:33019"/>
        <dbReference type="ChEBI" id="CHEBI:57540"/>
        <dbReference type="ChEBI" id="CHEBI:58437"/>
        <dbReference type="ChEBI" id="CHEBI:456215"/>
        <dbReference type="EC" id="6.3.1.5"/>
    </reaction>
</comment>
<organism evidence="17 18">
    <name type="scientific">Ligilactobacillus ubinensis</name>
    <dbReference type="NCBI Taxonomy" id="2876789"/>
    <lineage>
        <taxon>Bacteria</taxon>
        <taxon>Bacillati</taxon>
        <taxon>Bacillota</taxon>
        <taxon>Bacilli</taxon>
        <taxon>Lactobacillales</taxon>
        <taxon>Lactobacillaceae</taxon>
        <taxon>Ligilactobacillus</taxon>
    </lineage>
</organism>
<evidence type="ECO:0000256" key="1">
    <source>
        <dbReference type="ARBA" id="ARBA00005859"/>
    </source>
</evidence>
<dbReference type="GO" id="GO:0008795">
    <property type="term" value="F:NAD+ synthase activity"/>
    <property type="evidence" value="ECO:0007669"/>
    <property type="project" value="UniProtKB-UniRule"/>
</dbReference>
<dbReference type="EMBL" id="JAIULA010000019">
    <property type="protein sequence ID" value="MCP0887505.1"/>
    <property type="molecule type" value="Genomic_DNA"/>
</dbReference>